<evidence type="ECO:0000313" key="3">
    <source>
        <dbReference type="Proteomes" id="UP001500635"/>
    </source>
</evidence>
<dbReference type="PANTHER" id="PTHR39683">
    <property type="entry name" value="CONSERVED PROTEIN TB16.3"/>
    <property type="match status" value="1"/>
</dbReference>
<evidence type="ECO:0000259" key="1">
    <source>
        <dbReference type="Pfam" id="PF03364"/>
    </source>
</evidence>
<gene>
    <name evidence="2" type="ORF">GCM10023147_14110</name>
</gene>
<comment type="caution">
    <text evidence="2">The sequence shown here is derived from an EMBL/GenBank/DDBJ whole genome shotgun (WGS) entry which is preliminary data.</text>
</comment>
<evidence type="ECO:0000313" key="2">
    <source>
        <dbReference type="EMBL" id="GAA4388476.1"/>
    </source>
</evidence>
<dbReference type="CDD" id="cd07819">
    <property type="entry name" value="SRPBCC_2"/>
    <property type="match status" value="1"/>
</dbReference>
<dbReference type="InterPro" id="IPR005031">
    <property type="entry name" value="COQ10_START"/>
</dbReference>
<dbReference type="Pfam" id="PF03364">
    <property type="entry name" value="Polyketide_cyc"/>
    <property type="match status" value="1"/>
</dbReference>
<reference evidence="3" key="1">
    <citation type="journal article" date="2019" name="Int. J. Syst. Evol. Microbiol.">
        <title>The Global Catalogue of Microorganisms (GCM) 10K type strain sequencing project: providing services to taxonomists for standard genome sequencing and annotation.</title>
        <authorList>
            <consortium name="The Broad Institute Genomics Platform"/>
            <consortium name="The Broad Institute Genome Sequencing Center for Infectious Disease"/>
            <person name="Wu L."/>
            <person name="Ma J."/>
        </authorList>
    </citation>
    <scope>NUCLEOTIDE SEQUENCE [LARGE SCALE GENOMIC DNA]</scope>
    <source>
        <strain evidence="3">JCM 17688</strain>
    </source>
</reference>
<dbReference type="Proteomes" id="UP001500635">
    <property type="component" value="Unassembled WGS sequence"/>
</dbReference>
<accession>A0ABP8JC68</accession>
<feature type="domain" description="Coenzyme Q-binding protein COQ10 START" evidence="1">
    <location>
        <begin position="11"/>
        <end position="140"/>
    </location>
</feature>
<dbReference type="Gene3D" id="3.30.530.20">
    <property type="match status" value="1"/>
</dbReference>
<dbReference type="InterPro" id="IPR023393">
    <property type="entry name" value="START-like_dom_sf"/>
</dbReference>
<organism evidence="2 3">
    <name type="scientific">Tsukamurella soli</name>
    <dbReference type="NCBI Taxonomy" id="644556"/>
    <lineage>
        <taxon>Bacteria</taxon>
        <taxon>Bacillati</taxon>
        <taxon>Actinomycetota</taxon>
        <taxon>Actinomycetes</taxon>
        <taxon>Mycobacteriales</taxon>
        <taxon>Tsukamurellaceae</taxon>
        <taxon>Tsukamurella</taxon>
    </lineage>
</organism>
<sequence>MTDRTQESIVVRAPAKDVMAAIADFDRYPEWVSAAKEVAVVDRADGGAARRVRFVVAEGFLKDTYVLEYTWAPGGRAVQWELVESTLQRTQHGEYQLTPSADGSETTVTYTLEVTLQIPMLGMLRRKAEKTITDTALKELKRHVESLAEQRGEPREGV</sequence>
<dbReference type="SUPFAM" id="SSF55961">
    <property type="entry name" value="Bet v1-like"/>
    <property type="match status" value="1"/>
</dbReference>
<protein>
    <submittedName>
        <fullName evidence="2">SRPBCC family protein</fullName>
    </submittedName>
</protein>
<proteinExistence type="predicted"/>
<dbReference type="EMBL" id="BAABFR010000015">
    <property type="protein sequence ID" value="GAA4388476.1"/>
    <property type="molecule type" value="Genomic_DNA"/>
</dbReference>
<keyword evidence="3" id="KW-1185">Reference proteome</keyword>
<dbReference type="RefSeq" id="WP_344992909.1">
    <property type="nucleotide sequence ID" value="NZ_BAABFR010000015.1"/>
</dbReference>
<dbReference type="PANTHER" id="PTHR39683:SF4">
    <property type="entry name" value="COENZYME Q-BINDING PROTEIN COQ10 START DOMAIN-CONTAINING PROTEIN"/>
    <property type="match status" value="1"/>
</dbReference>
<name>A0ABP8JC68_9ACTN</name>